<dbReference type="PANTHER" id="PTHR39339:SF1">
    <property type="entry name" value="CHAD DOMAIN-CONTAINING PROTEIN"/>
    <property type="match status" value="1"/>
</dbReference>
<proteinExistence type="predicted"/>
<accession>A0A845L9G9</accession>
<dbReference type="Gene3D" id="1.40.20.10">
    <property type="entry name" value="CHAD domain"/>
    <property type="match status" value="1"/>
</dbReference>
<comment type="caution">
    <text evidence="3">The sequence shown here is derived from an EMBL/GenBank/DDBJ whole genome shotgun (WGS) entry which is preliminary data.</text>
</comment>
<keyword evidence="4" id="KW-1185">Reference proteome</keyword>
<evidence type="ECO:0000313" key="3">
    <source>
        <dbReference type="EMBL" id="MZP42231.1"/>
    </source>
</evidence>
<dbReference type="Proteomes" id="UP000471031">
    <property type="component" value="Unassembled WGS sequence"/>
</dbReference>
<dbReference type="AlphaFoldDB" id="A0A845L9G9"/>
<reference evidence="3 4" key="1">
    <citation type="submission" date="2020-01" db="EMBL/GenBank/DDBJ databases">
        <title>Whole genome sequence of Heliobacterium gestii DSM 11169.</title>
        <authorList>
            <person name="Kyndt J.A."/>
            <person name="Meyer T.E."/>
        </authorList>
    </citation>
    <scope>NUCLEOTIDE SEQUENCE [LARGE SCALE GENOMIC DNA]</scope>
    <source>
        <strain evidence="3 4">DSM 11169</strain>
    </source>
</reference>
<dbReference type="InterPro" id="IPR038186">
    <property type="entry name" value="CHAD_dom_sf"/>
</dbReference>
<gene>
    <name evidence="3" type="ORF">GTO89_04150</name>
</gene>
<dbReference type="RefSeq" id="WP_161260811.1">
    <property type="nucleotide sequence ID" value="NZ_JAFBDC010000006.1"/>
</dbReference>
<feature type="region of interest" description="Disordered" evidence="1">
    <location>
        <begin position="169"/>
        <end position="195"/>
    </location>
</feature>
<organism evidence="3 4">
    <name type="scientific">Heliomicrobium gestii</name>
    <name type="common">Heliobacterium gestii</name>
    <dbReference type="NCBI Taxonomy" id="2699"/>
    <lineage>
        <taxon>Bacteria</taxon>
        <taxon>Bacillati</taxon>
        <taxon>Bacillota</taxon>
        <taxon>Clostridia</taxon>
        <taxon>Eubacteriales</taxon>
        <taxon>Heliobacteriaceae</taxon>
        <taxon>Heliomicrobium</taxon>
    </lineage>
</organism>
<name>A0A845L9G9_HELGE</name>
<evidence type="ECO:0000313" key="4">
    <source>
        <dbReference type="Proteomes" id="UP000471031"/>
    </source>
</evidence>
<protein>
    <submittedName>
        <fullName evidence="3">CHAD domain-containing protein</fullName>
    </submittedName>
</protein>
<evidence type="ECO:0000256" key="1">
    <source>
        <dbReference type="SAM" id="MobiDB-lite"/>
    </source>
</evidence>
<feature type="domain" description="CHAD" evidence="2">
    <location>
        <begin position="23"/>
        <end position="150"/>
    </location>
</feature>
<dbReference type="EMBL" id="WXEX01000003">
    <property type="protein sequence ID" value="MZP42231.1"/>
    <property type="molecule type" value="Genomic_DNA"/>
</dbReference>
<dbReference type="PANTHER" id="PTHR39339">
    <property type="entry name" value="SLR1444 PROTEIN"/>
    <property type="match status" value="1"/>
</dbReference>
<sequence>MRKKWEIEGIDPDKPLAKMARLIIRDRLRQVLAQHVRYVTTRDPEALHQLRIGLRRLRYPLETIYDCFPKGTRKRFYALVDDVQEQTGQARDLDVLTEHLDALTAHHPEALLAGIRHDLRRSRVNRYQDVDRRLNTFPDEPALIDFCRLLDLTEELCACREAVRGSLETADSETTVSADEPRECDVKGGAPASGD</sequence>
<evidence type="ECO:0000259" key="2">
    <source>
        <dbReference type="Pfam" id="PF05235"/>
    </source>
</evidence>
<dbReference type="OrthoDB" id="3034217at2"/>
<dbReference type="InterPro" id="IPR007899">
    <property type="entry name" value="CHAD_dom"/>
</dbReference>
<dbReference type="Pfam" id="PF05235">
    <property type="entry name" value="CHAD"/>
    <property type="match status" value="1"/>
</dbReference>